<name>A0A2H3E4R9_ARMGA</name>
<sequence>MSDWIKPGFRLPRTHGMSVVHTLLVTAVKIQVVSSTSTELGTQTLSALGLMDIEHVLRAEIIIEVGFCPARCIHAVLDIGESVWFSPSSSRRCSSRWPVLALF</sequence>
<feature type="signal peptide" evidence="1">
    <location>
        <begin position="1"/>
        <end position="35"/>
    </location>
</feature>
<evidence type="ECO:0000313" key="2">
    <source>
        <dbReference type="EMBL" id="PBK98148.1"/>
    </source>
</evidence>
<dbReference type="AlphaFoldDB" id="A0A2H3E4R9"/>
<organism evidence="2 3">
    <name type="scientific">Armillaria gallica</name>
    <name type="common">Bulbous honey fungus</name>
    <name type="synonym">Armillaria bulbosa</name>
    <dbReference type="NCBI Taxonomy" id="47427"/>
    <lineage>
        <taxon>Eukaryota</taxon>
        <taxon>Fungi</taxon>
        <taxon>Dikarya</taxon>
        <taxon>Basidiomycota</taxon>
        <taxon>Agaricomycotina</taxon>
        <taxon>Agaricomycetes</taxon>
        <taxon>Agaricomycetidae</taxon>
        <taxon>Agaricales</taxon>
        <taxon>Marasmiineae</taxon>
        <taxon>Physalacriaceae</taxon>
        <taxon>Armillaria</taxon>
    </lineage>
</organism>
<accession>A0A2H3E4R9</accession>
<protein>
    <submittedName>
        <fullName evidence="2">Uncharacterized protein</fullName>
    </submittedName>
</protein>
<evidence type="ECO:0000313" key="3">
    <source>
        <dbReference type="Proteomes" id="UP000217790"/>
    </source>
</evidence>
<dbReference type="EMBL" id="KZ293648">
    <property type="protein sequence ID" value="PBK98148.1"/>
    <property type="molecule type" value="Genomic_DNA"/>
</dbReference>
<keyword evidence="3" id="KW-1185">Reference proteome</keyword>
<reference evidence="3" key="1">
    <citation type="journal article" date="2017" name="Nat. Ecol. Evol.">
        <title>Genome expansion and lineage-specific genetic innovations in the forest pathogenic fungi Armillaria.</title>
        <authorList>
            <person name="Sipos G."/>
            <person name="Prasanna A.N."/>
            <person name="Walter M.C."/>
            <person name="O'Connor E."/>
            <person name="Balint B."/>
            <person name="Krizsan K."/>
            <person name="Kiss B."/>
            <person name="Hess J."/>
            <person name="Varga T."/>
            <person name="Slot J."/>
            <person name="Riley R."/>
            <person name="Boka B."/>
            <person name="Rigling D."/>
            <person name="Barry K."/>
            <person name="Lee J."/>
            <person name="Mihaltcheva S."/>
            <person name="LaButti K."/>
            <person name="Lipzen A."/>
            <person name="Waldron R."/>
            <person name="Moloney N.M."/>
            <person name="Sperisen C."/>
            <person name="Kredics L."/>
            <person name="Vagvoelgyi C."/>
            <person name="Patrignani A."/>
            <person name="Fitzpatrick D."/>
            <person name="Nagy I."/>
            <person name="Doyle S."/>
            <person name="Anderson J.B."/>
            <person name="Grigoriev I.V."/>
            <person name="Gueldener U."/>
            <person name="Muensterkoetter M."/>
            <person name="Nagy L.G."/>
        </authorList>
    </citation>
    <scope>NUCLEOTIDE SEQUENCE [LARGE SCALE GENOMIC DNA]</scope>
    <source>
        <strain evidence="3">Ar21-2</strain>
    </source>
</reference>
<dbReference type="Proteomes" id="UP000217790">
    <property type="component" value="Unassembled WGS sequence"/>
</dbReference>
<gene>
    <name evidence="2" type="ORF">ARMGADRAFT_569093</name>
</gene>
<evidence type="ECO:0000256" key="1">
    <source>
        <dbReference type="SAM" id="SignalP"/>
    </source>
</evidence>
<dbReference type="InParanoid" id="A0A2H3E4R9"/>
<keyword evidence="1" id="KW-0732">Signal</keyword>
<proteinExistence type="predicted"/>
<feature type="chain" id="PRO_5013709121" evidence="1">
    <location>
        <begin position="36"/>
        <end position="103"/>
    </location>
</feature>